<reference evidence="1" key="1">
    <citation type="submission" date="2021-02" db="EMBL/GenBank/DDBJ databases">
        <authorList>
            <person name="Nowell W R."/>
        </authorList>
    </citation>
    <scope>NUCLEOTIDE SEQUENCE</scope>
</reference>
<evidence type="ECO:0000313" key="2">
    <source>
        <dbReference type="EMBL" id="CAF1580273.1"/>
    </source>
</evidence>
<keyword evidence="3" id="KW-1185">Reference proteome</keyword>
<evidence type="ECO:0000313" key="1">
    <source>
        <dbReference type="EMBL" id="CAF1580252.1"/>
    </source>
</evidence>
<proteinExistence type="predicted"/>
<evidence type="ECO:0000313" key="3">
    <source>
        <dbReference type="Proteomes" id="UP000663870"/>
    </source>
</evidence>
<accession>A0A815Z6B4</accession>
<organism evidence="1 3">
    <name type="scientific">Rotaria sordida</name>
    <dbReference type="NCBI Taxonomy" id="392033"/>
    <lineage>
        <taxon>Eukaryota</taxon>
        <taxon>Metazoa</taxon>
        <taxon>Spiralia</taxon>
        <taxon>Gnathifera</taxon>
        <taxon>Rotifera</taxon>
        <taxon>Eurotatoria</taxon>
        <taxon>Bdelloidea</taxon>
        <taxon>Philodinida</taxon>
        <taxon>Philodinidae</taxon>
        <taxon>Rotaria</taxon>
    </lineage>
</organism>
<sequence>MNCSNLTDPTHRFSYRHTGLSDYLIPCRNQQECRNLTSEHRKKYFHGEKINTLTVNQNIPKINFNRAKAIENQATTILTFPIVKRNGFIQPMFHKKEQPTVASSRKLSFCNGDACQTCYNQSFFTIYLIS</sequence>
<dbReference type="Proteomes" id="UP000663870">
    <property type="component" value="Unassembled WGS sequence"/>
</dbReference>
<dbReference type="EMBL" id="CAJNOL010004065">
    <property type="protein sequence ID" value="CAF1580273.1"/>
    <property type="molecule type" value="Genomic_DNA"/>
</dbReference>
<dbReference type="EMBL" id="CAJNOL010004064">
    <property type="protein sequence ID" value="CAF1580252.1"/>
    <property type="molecule type" value="Genomic_DNA"/>
</dbReference>
<protein>
    <submittedName>
        <fullName evidence="1">Uncharacterized protein</fullName>
    </submittedName>
</protein>
<gene>
    <name evidence="1" type="ORF">JXQ802_LOCUS46137</name>
    <name evidence="2" type="ORF">JXQ802_LOCUS46140</name>
</gene>
<dbReference type="AlphaFoldDB" id="A0A815Z6B4"/>
<name>A0A815Z6B4_9BILA</name>
<comment type="caution">
    <text evidence="1">The sequence shown here is derived from an EMBL/GenBank/DDBJ whole genome shotgun (WGS) entry which is preliminary data.</text>
</comment>